<keyword evidence="2 6" id="KW-0255">Endonuclease</keyword>
<dbReference type="Pfam" id="PF03852">
    <property type="entry name" value="Vsr"/>
    <property type="match status" value="1"/>
</dbReference>
<dbReference type="SUPFAM" id="SSF52980">
    <property type="entry name" value="Restriction endonuclease-like"/>
    <property type="match status" value="1"/>
</dbReference>
<keyword evidence="5 6" id="KW-0234">DNA repair</keyword>
<accession>A0ABV7KS01</accession>
<evidence type="ECO:0000256" key="3">
    <source>
        <dbReference type="ARBA" id="ARBA00022763"/>
    </source>
</evidence>
<keyword evidence="4 6" id="KW-0378">Hydrolase</keyword>
<dbReference type="InterPro" id="IPR004603">
    <property type="entry name" value="DNA_mismatch_endonuc_vsr"/>
</dbReference>
<sequence>MKERITVQQRSANMKAIRSVSKLEDKISKALWKRGIRLRRNVKSLFGKPDFAIKRYRIVIFIDSCFWHVCPLHGNRPKNNQEFWEKKLNRNIERDKEVTTYYLKENWNILRIWEHDFKEDFDGSVSQIEDFIVRNKDK</sequence>
<keyword evidence="1 6" id="KW-0540">Nuclease</keyword>
<evidence type="ECO:0000256" key="4">
    <source>
        <dbReference type="ARBA" id="ARBA00022801"/>
    </source>
</evidence>
<protein>
    <recommendedName>
        <fullName evidence="6">Very short patch repair endonuclease</fullName>
        <ecNumber evidence="6">3.1.-.-</ecNumber>
    </recommendedName>
</protein>
<name>A0ABV7KS01_PLAOK</name>
<comment type="caution">
    <text evidence="7">The sequence shown here is derived from an EMBL/GenBank/DDBJ whole genome shotgun (WGS) entry which is preliminary data.</text>
</comment>
<reference evidence="8" key="1">
    <citation type="journal article" date="2019" name="Int. J. Syst. Evol. Microbiol.">
        <title>The Global Catalogue of Microorganisms (GCM) 10K type strain sequencing project: providing services to taxonomists for standard genome sequencing and annotation.</title>
        <authorList>
            <consortium name="The Broad Institute Genomics Platform"/>
            <consortium name="The Broad Institute Genome Sequencing Center for Infectious Disease"/>
            <person name="Wu L."/>
            <person name="Ma J."/>
        </authorList>
    </citation>
    <scope>NUCLEOTIDE SEQUENCE [LARGE SCALE GENOMIC DNA]</scope>
    <source>
        <strain evidence="8">CCM 320</strain>
    </source>
</reference>
<dbReference type="Proteomes" id="UP001595625">
    <property type="component" value="Unassembled WGS sequence"/>
</dbReference>
<evidence type="ECO:0000256" key="6">
    <source>
        <dbReference type="PIRNR" id="PIRNR018267"/>
    </source>
</evidence>
<comment type="function">
    <text evidence="6">May nick specific sequences that contain T:G mispairs resulting from m5C-deamination.</text>
</comment>
<dbReference type="CDD" id="cd00221">
    <property type="entry name" value="Vsr"/>
    <property type="match status" value="1"/>
</dbReference>
<keyword evidence="3 6" id="KW-0227">DNA damage</keyword>
<evidence type="ECO:0000256" key="5">
    <source>
        <dbReference type="ARBA" id="ARBA00023204"/>
    </source>
</evidence>
<dbReference type="PIRSF" id="PIRSF018267">
    <property type="entry name" value="VSR_endonuc"/>
    <property type="match status" value="1"/>
</dbReference>
<gene>
    <name evidence="7" type="ORF">ACFOEJ_14165</name>
</gene>
<dbReference type="NCBIfam" id="TIGR00632">
    <property type="entry name" value="vsr"/>
    <property type="match status" value="1"/>
</dbReference>
<dbReference type="InterPro" id="IPR011335">
    <property type="entry name" value="Restrct_endonuc-II-like"/>
</dbReference>
<evidence type="ECO:0000256" key="1">
    <source>
        <dbReference type="ARBA" id="ARBA00022722"/>
    </source>
</evidence>
<dbReference type="EC" id="3.1.-.-" evidence="6"/>
<keyword evidence="8" id="KW-1185">Reference proteome</keyword>
<dbReference type="Gene3D" id="3.40.960.10">
    <property type="entry name" value="VSR Endonuclease"/>
    <property type="match status" value="1"/>
</dbReference>
<dbReference type="RefSeq" id="WP_117312762.1">
    <property type="nucleotide sequence ID" value="NZ_JBHRUJ010000017.1"/>
</dbReference>
<dbReference type="EMBL" id="JBHRUJ010000017">
    <property type="protein sequence ID" value="MFC3212228.1"/>
    <property type="molecule type" value="Genomic_DNA"/>
</dbReference>
<evidence type="ECO:0000313" key="8">
    <source>
        <dbReference type="Proteomes" id="UP001595625"/>
    </source>
</evidence>
<comment type="similarity">
    <text evidence="6">Belongs to the vsr family.</text>
</comment>
<proteinExistence type="inferred from homology"/>
<evidence type="ECO:0000313" key="7">
    <source>
        <dbReference type="EMBL" id="MFC3212228.1"/>
    </source>
</evidence>
<organism evidence="7 8">
    <name type="scientific">Planomicrobium okeanokoites</name>
    <name type="common">Planococcus okeanokoites</name>
    <name type="synonym">Flavobacterium okeanokoites</name>
    <dbReference type="NCBI Taxonomy" id="244"/>
    <lineage>
        <taxon>Bacteria</taxon>
        <taxon>Bacillati</taxon>
        <taxon>Bacillota</taxon>
        <taxon>Bacilli</taxon>
        <taxon>Bacillales</taxon>
        <taxon>Caryophanaceae</taxon>
        <taxon>Planomicrobium</taxon>
    </lineage>
</organism>
<evidence type="ECO:0000256" key="2">
    <source>
        <dbReference type="ARBA" id="ARBA00022759"/>
    </source>
</evidence>
<dbReference type="GO" id="GO:0004519">
    <property type="term" value="F:endonuclease activity"/>
    <property type="evidence" value="ECO:0007669"/>
    <property type="project" value="UniProtKB-KW"/>
</dbReference>